<accession>A0A4Y9ZTM9</accession>
<sequence length="68" mass="7437">MTLDPNHLDSSCYIDLTGVGHTHVWSNLAADDARPCVILKLFFTSSPPPTAAHTYKHRPFPPGTCGFL</sequence>
<name>A0A4Y9ZTM9_9AGAM</name>
<keyword evidence="2" id="KW-1185">Reference proteome</keyword>
<dbReference type="Proteomes" id="UP000298061">
    <property type="component" value="Unassembled WGS sequence"/>
</dbReference>
<dbReference type="EMBL" id="SFCI01000737">
    <property type="protein sequence ID" value="TFY78162.1"/>
    <property type="molecule type" value="Genomic_DNA"/>
</dbReference>
<reference evidence="1 2" key="1">
    <citation type="submission" date="2019-02" db="EMBL/GenBank/DDBJ databases">
        <title>Genome sequencing of the rare red list fungi Hericium alpestre (H. flagellum).</title>
        <authorList>
            <person name="Buettner E."/>
            <person name="Kellner H."/>
        </authorList>
    </citation>
    <scope>NUCLEOTIDE SEQUENCE [LARGE SCALE GENOMIC DNA]</scope>
    <source>
        <strain evidence="1 2">DSM 108284</strain>
    </source>
</reference>
<evidence type="ECO:0000313" key="1">
    <source>
        <dbReference type="EMBL" id="TFY78162.1"/>
    </source>
</evidence>
<dbReference type="AlphaFoldDB" id="A0A4Y9ZTM9"/>
<proteinExistence type="predicted"/>
<organism evidence="1 2">
    <name type="scientific">Hericium alpestre</name>
    <dbReference type="NCBI Taxonomy" id="135208"/>
    <lineage>
        <taxon>Eukaryota</taxon>
        <taxon>Fungi</taxon>
        <taxon>Dikarya</taxon>
        <taxon>Basidiomycota</taxon>
        <taxon>Agaricomycotina</taxon>
        <taxon>Agaricomycetes</taxon>
        <taxon>Russulales</taxon>
        <taxon>Hericiaceae</taxon>
        <taxon>Hericium</taxon>
    </lineage>
</organism>
<gene>
    <name evidence="1" type="ORF">EWM64_g5853</name>
</gene>
<protein>
    <submittedName>
        <fullName evidence="1">Uncharacterized protein</fullName>
    </submittedName>
</protein>
<comment type="caution">
    <text evidence="1">The sequence shown here is derived from an EMBL/GenBank/DDBJ whole genome shotgun (WGS) entry which is preliminary data.</text>
</comment>
<evidence type="ECO:0000313" key="2">
    <source>
        <dbReference type="Proteomes" id="UP000298061"/>
    </source>
</evidence>